<dbReference type="SFLD" id="SFLDG01067">
    <property type="entry name" value="SPASM/twitch_domain_containing"/>
    <property type="match status" value="1"/>
</dbReference>
<sequence length="345" mass="37971">MGGNVSHVAPPPITEAVDWTALRNFATLRGQLRVSLTPRCNIKCWFCHNEGDVPPPFTHLNREAQPRARELAADHYLGLIAGLVDSGLKRVYFTGGEPLASPLARPVLTQLSAPGPDTSYTLITNGTLVRTHQEWLAQTPLDKVKVSLHYFSDETLRAIAHTRIGIATILDGIEAAREIFDRVELNTLLQRENEHEVRAILDYALDHRMPVQFIELVDTDFNGDRQSSAVSAQGIIDQLRTLTDSESVEIVGVGQGRRVFRVDGIEIDVIQKGLGRHHVGQCGPCPQRANCVEGFWALRLDHAGGIQPCLLRDDLRLDVLPLLSDPETIPAAVAAHMTAFTEGTL</sequence>
<gene>
    <name evidence="7" type="ORF">F0344_08505</name>
</gene>
<dbReference type="PROSITE" id="PS51918">
    <property type="entry name" value="RADICAL_SAM"/>
    <property type="match status" value="1"/>
</dbReference>
<dbReference type="GO" id="GO:0006777">
    <property type="term" value="P:Mo-molybdopterin cofactor biosynthetic process"/>
    <property type="evidence" value="ECO:0007669"/>
    <property type="project" value="UniProtKB-KW"/>
</dbReference>
<keyword evidence="4" id="KW-0411">Iron-sulfur</keyword>
<dbReference type="Gene3D" id="3.20.20.70">
    <property type="entry name" value="Aldolase class I"/>
    <property type="match status" value="1"/>
</dbReference>
<proteinExistence type="predicted"/>
<dbReference type="InterPro" id="IPR007197">
    <property type="entry name" value="rSAM"/>
</dbReference>
<dbReference type="GO" id="GO:0061799">
    <property type="term" value="F:cyclic pyranopterin monophosphate synthase activity"/>
    <property type="evidence" value="ECO:0007669"/>
    <property type="project" value="TreeGrafter"/>
</dbReference>
<dbReference type="GO" id="GO:0061798">
    <property type="term" value="F:GTP 3',8'-cyclase activity"/>
    <property type="evidence" value="ECO:0007669"/>
    <property type="project" value="TreeGrafter"/>
</dbReference>
<accession>A0A7G7BUW7</accession>
<dbReference type="PANTHER" id="PTHR22960">
    <property type="entry name" value="MOLYBDOPTERIN COFACTOR SYNTHESIS PROTEIN A"/>
    <property type="match status" value="1"/>
</dbReference>
<evidence type="ECO:0000256" key="2">
    <source>
        <dbReference type="ARBA" id="ARBA00022723"/>
    </source>
</evidence>
<dbReference type="PANTHER" id="PTHR22960:SF0">
    <property type="entry name" value="MOLYBDENUM COFACTOR BIOSYNTHESIS PROTEIN 1"/>
    <property type="match status" value="1"/>
</dbReference>
<dbReference type="KEGG" id="sfiy:F0344_08505"/>
<protein>
    <submittedName>
        <fullName evidence="7">Radical SAM protein</fullName>
    </submittedName>
</protein>
<reference evidence="8" key="1">
    <citation type="submission" date="2019-10" db="EMBL/GenBank/DDBJ databases">
        <title>Antimicrobial potential of Antarctic Bacteria.</title>
        <authorList>
            <person name="Benaud N."/>
            <person name="Edwards R.J."/>
            <person name="Ferrari B.C."/>
        </authorList>
    </citation>
    <scope>NUCLEOTIDE SEQUENCE [LARGE SCALE GENOMIC DNA]</scope>
    <source>
        <strain evidence="8">NBSH44</strain>
    </source>
</reference>
<evidence type="ECO:0000256" key="5">
    <source>
        <dbReference type="ARBA" id="ARBA00023150"/>
    </source>
</evidence>
<evidence type="ECO:0000259" key="6">
    <source>
        <dbReference type="PROSITE" id="PS51918"/>
    </source>
</evidence>
<dbReference type="Proteomes" id="UP000515307">
    <property type="component" value="Chromosome"/>
</dbReference>
<dbReference type="AlphaFoldDB" id="A0A7G7BUW7"/>
<dbReference type="CDD" id="cd01335">
    <property type="entry name" value="Radical_SAM"/>
    <property type="match status" value="1"/>
</dbReference>
<keyword evidence="2" id="KW-0479">Metal-binding</keyword>
<dbReference type="InterPro" id="IPR050105">
    <property type="entry name" value="MoCo_biosynth_MoaA/MoaC"/>
</dbReference>
<evidence type="ECO:0000256" key="4">
    <source>
        <dbReference type="ARBA" id="ARBA00023014"/>
    </source>
</evidence>
<evidence type="ECO:0000256" key="3">
    <source>
        <dbReference type="ARBA" id="ARBA00023004"/>
    </source>
</evidence>
<evidence type="ECO:0000256" key="1">
    <source>
        <dbReference type="ARBA" id="ARBA00022691"/>
    </source>
</evidence>
<name>A0A7G7BUW7_9ACTN</name>
<evidence type="ECO:0000313" key="8">
    <source>
        <dbReference type="Proteomes" id="UP000515307"/>
    </source>
</evidence>
<evidence type="ECO:0000313" key="7">
    <source>
        <dbReference type="EMBL" id="QNE79132.1"/>
    </source>
</evidence>
<organism evidence="7 8">
    <name type="scientific">Streptomyces finlayi</name>
    <dbReference type="NCBI Taxonomy" id="67296"/>
    <lineage>
        <taxon>Bacteria</taxon>
        <taxon>Bacillati</taxon>
        <taxon>Actinomycetota</taxon>
        <taxon>Actinomycetes</taxon>
        <taxon>Kitasatosporales</taxon>
        <taxon>Streptomycetaceae</taxon>
        <taxon>Streptomyces</taxon>
    </lineage>
</organism>
<dbReference type="InterPro" id="IPR013785">
    <property type="entry name" value="Aldolase_TIM"/>
</dbReference>
<dbReference type="SUPFAM" id="SSF102114">
    <property type="entry name" value="Radical SAM enzymes"/>
    <property type="match status" value="1"/>
</dbReference>
<dbReference type="Pfam" id="PF04055">
    <property type="entry name" value="Radical_SAM"/>
    <property type="match status" value="1"/>
</dbReference>
<dbReference type="GO" id="GO:0046872">
    <property type="term" value="F:metal ion binding"/>
    <property type="evidence" value="ECO:0007669"/>
    <property type="project" value="UniProtKB-KW"/>
</dbReference>
<dbReference type="EMBL" id="CP045702">
    <property type="protein sequence ID" value="QNE79132.1"/>
    <property type="molecule type" value="Genomic_DNA"/>
</dbReference>
<dbReference type="SFLD" id="SFLDS00029">
    <property type="entry name" value="Radical_SAM"/>
    <property type="match status" value="1"/>
</dbReference>
<dbReference type="GO" id="GO:0051536">
    <property type="term" value="F:iron-sulfur cluster binding"/>
    <property type="evidence" value="ECO:0007669"/>
    <property type="project" value="UniProtKB-KW"/>
</dbReference>
<dbReference type="InterPro" id="IPR058240">
    <property type="entry name" value="rSAM_sf"/>
</dbReference>
<keyword evidence="8" id="KW-1185">Reference proteome</keyword>
<keyword evidence="5" id="KW-0501">Molybdenum cofactor biosynthesis</keyword>
<keyword evidence="1" id="KW-0949">S-adenosyl-L-methionine</keyword>
<feature type="domain" description="Radical SAM core" evidence="6">
    <location>
        <begin position="26"/>
        <end position="261"/>
    </location>
</feature>
<keyword evidence="3" id="KW-0408">Iron</keyword>